<dbReference type="Gene3D" id="2.60.40.4070">
    <property type="match status" value="1"/>
</dbReference>
<dbReference type="Gene3D" id="2.60.40.10">
    <property type="entry name" value="Immunoglobulins"/>
    <property type="match status" value="1"/>
</dbReference>
<evidence type="ECO:0000313" key="4">
    <source>
        <dbReference type="EMBL" id="MFC1800233.1"/>
    </source>
</evidence>
<dbReference type="InterPro" id="IPR013783">
    <property type="entry name" value="Ig-like_fold"/>
</dbReference>
<comment type="caution">
    <text evidence="4">The sequence shown here is derived from an EMBL/GenBank/DDBJ whole genome shotgun (WGS) entry which is preliminary data.</text>
</comment>
<dbReference type="InterPro" id="IPR011050">
    <property type="entry name" value="Pectin_lyase_fold/virulence"/>
</dbReference>
<sequence length="706" mass="74558">MRAIVWVSVLLIAASAYGQELCPGVYLYADYDRNGCDHSFTYGNATFHMWVYAGSVPIECAEFRILHAPELAMLGVTWDPGVTSVVGSDESGYSVCFSTCDSGWRYLGDLEVQTLAPVDSLALNVTPIAGSTWAAPVLYGCGPEYEDRWVYGGKIYQSGVSHPPCEVITGPDLVISIWSPPAVPDTALTGKEVHFSWFQVRNSGCEDAASFANGYYLSTDAVITAADVLLASSPGVSELDAHGDTLFSDTVLTIPPGIATGEYYIGVLADNSGAVAEDDETNNYVSTPITVLVPRTWHILPDGNGDASTIQAGVDSAAVGDTVLVACGTYHEHDIVMKSGITLISDTGEPDCVRIEADSLGRVIYCDGVDSTTTIEGFTLAEGLVTNAHGGGMYLTYSSPTVRRCNITGNRALGAGYDAGGVRCHYSSPHFIECMFSDNVADDDAGGVYCRNYSSARFDYCVFANNASTDKGGAILCYDNSNAEIYNCTFYGNSAGLGSGIAAMQTSDLLPENVIISFGTGGGSVYCEPAAGCGVQLSCSDVYGNAGGDWIDCIEGQSSLRSNFTADPLFCEPESLDLRLEDLSPCLDAPGCGQVGALGDGCGLAGVGDDDADALTFGLLSSRPNPSGRKSEITFSLSEPARIALAIHDTMGREITVLADRGYEPGIHRLEWDGKDSSGKSVSPGVYFCRLKAGRRVSSQKIVLVR</sequence>
<keyword evidence="1" id="KW-0732">Signal</keyword>
<dbReference type="EMBL" id="JBHPEI010000093">
    <property type="protein sequence ID" value="MFC1800233.1"/>
    <property type="molecule type" value="Genomic_DNA"/>
</dbReference>
<dbReference type="InterPro" id="IPR026444">
    <property type="entry name" value="Secre_tail"/>
</dbReference>
<feature type="domain" description="CARDB" evidence="2">
    <location>
        <begin position="171"/>
        <end position="286"/>
    </location>
</feature>
<evidence type="ECO:0000259" key="3">
    <source>
        <dbReference type="Pfam" id="PF13229"/>
    </source>
</evidence>
<dbReference type="NCBIfam" id="TIGR04183">
    <property type="entry name" value="Por_Secre_tail"/>
    <property type="match status" value="1"/>
</dbReference>
<dbReference type="Gene3D" id="2.160.20.10">
    <property type="entry name" value="Single-stranded right-handed beta-helix, Pectin lyase-like"/>
    <property type="match status" value="1"/>
</dbReference>
<dbReference type="Proteomes" id="UP001594288">
    <property type="component" value="Unassembled WGS sequence"/>
</dbReference>
<name>A0ABV6YQB4_UNCEI</name>
<gene>
    <name evidence="4" type="ORF">ACFL2Z_04935</name>
</gene>
<feature type="signal peptide" evidence="1">
    <location>
        <begin position="1"/>
        <end position="18"/>
    </location>
</feature>
<dbReference type="InterPro" id="IPR039448">
    <property type="entry name" value="Beta_helix"/>
</dbReference>
<dbReference type="InterPro" id="IPR011635">
    <property type="entry name" value="CARDB"/>
</dbReference>
<feature type="domain" description="Right handed beta helix" evidence="3">
    <location>
        <begin position="385"/>
        <end position="508"/>
    </location>
</feature>
<evidence type="ECO:0000313" key="5">
    <source>
        <dbReference type="Proteomes" id="UP001594288"/>
    </source>
</evidence>
<dbReference type="SUPFAM" id="SSF51126">
    <property type="entry name" value="Pectin lyase-like"/>
    <property type="match status" value="1"/>
</dbReference>
<feature type="chain" id="PRO_5047302675" evidence="1">
    <location>
        <begin position="19"/>
        <end position="706"/>
    </location>
</feature>
<keyword evidence="5" id="KW-1185">Reference proteome</keyword>
<evidence type="ECO:0000256" key="1">
    <source>
        <dbReference type="SAM" id="SignalP"/>
    </source>
</evidence>
<dbReference type="Pfam" id="PF13229">
    <property type="entry name" value="Beta_helix"/>
    <property type="match status" value="1"/>
</dbReference>
<accession>A0ABV6YQB4</accession>
<dbReference type="InterPro" id="IPR012334">
    <property type="entry name" value="Pectin_lyas_fold"/>
</dbReference>
<dbReference type="Pfam" id="PF07705">
    <property type="entry name" value="CARDB"/>
    <property type="match status" value="1"/>
</dbReference>
<organism evidence="4 5">
    <name type="scientific">Eiseniibacteriota bacterium</name>
    <dbReference type="NCBI Taxonomy" id="2212470"/>
    <lineage>
        <taxon>Bacteria</taxon>
        <taxon>Candidatus Eiseniibacteriota</taxon>
    </lineage>
</organism>
<dbReference type="PANTHER" id="PTHR11319">
    <property type="entry name" value="G PROTEIN-COUPLED RECEPTOR-RELATED"/>
    <property type="match status" value="1"/>
</dbReference>
<dbReference type="PANTHER" id="PTHR11319:SF35">
    <property type="entry name" value="OUTER MEMBRANE PROTEIN PMPC-RELATED"/>
    <property type="match status" value="1"/>
</dbReference>
<proteinExistence type="predicted"/>
<reference evidence="4 5" key="1">
    <citation type="submission" date="2024-09" db="EMBL/GenBank/DDBJ databases">
        <authorList>
            <person name="D'Angelo T."/>
        </authorList>
    </citation>
    <scope>NUCLEOTIDE SEQUENCE [LARGE SCALE GENOMIC DNA]</scope>
    <source>
        <strain evidence="4">SAG AM-311-F02</strain>
    </source>
</reference>
<protein>
    <submittedName>
        <fullName evidence="4">Right-handed parallel beta-helix repeat-containing protein</fullName>
    </submittedName>
</protein>
<evidence type="ECO:0000259" key="2">
    <source>
        <dbReference type="Pfam" id="PF07705"/>
    </source>
</evidence>